<dbReference type="PANTHER" id="PTHR11059">
    <property type="entry name" value="DNA REPAIR PROTEIN RECN"/>
    <property type="match status" value="1"/>
</dbReference>
<keyword evidence="6" id="KW-0067">ATP-binding</keyword>
<evidence type="ECO:0000256" key="8">
    <source>
        <dbReference type="ARBA" id="ARBA00033408"/>
    </source>
</evidence>
<dbReference type="GO" id="GO:0043590">
    <property type="term" value="C:bacterial nucleoid"/>
    <property type="evidence" value="ECO:0007669"/>
    <property type="project" value="TreeGrafter"/>
</dbReference>
<feature type="domain" description="RecF/RecN/SMC N-terminal" evidence="10">
    <location>
        <begin position="2"/>
        <end position="477"/>
    </location>
</feature>
<comment type="function">
    <text evidence="1">May be involved in recombinational repair of damaged DNA.</text>
</comment>
<dbReference type="Gene3D" id="3.40.50.300">
    <property type="entry name" value="P-loop containing nucleotide triphosphate hydrolases"/>
    <property type="match status" value="2"/>
</dbReference>
<gene>
    <name evidence="11" type="ORF">UFOPK4345_00592</name>
</gene>
<evidence type="ECO:0000256" key="6">
    <source>
        <dbReference type="ARBA" id="ARBA00022840"/>
    </source>
</evidence>
<dbReference type="EMBL" id="CAFBQV010000073">
    <property type="protein sequence ID" value="CAB5063767.1"/>
    <property type="molecule type" value="Genomic_DNA"/>
</dbReference>
<feature type="coiled-coil region" evidence="9">
    <location>
        <begin position="313"/>
        <end position="340"/>
    </location>
</feature>
<evidence type="ECO:0000313" key="11">
    <source>
        <dbReference type="EMBL" id="CAB5063767.1"/>
    </source>
</evidence>
<protein>
    <recommendedName>
        <fullName evidence="3">DNA repair protein RecN</fullName>
    </recommendedName>
    <alternativeName>
        <fullName evidence="8">Recombination protein N</fullName>
    </alternativeName>
</protein>
<evidence type="ECO:0000259" key="10">
    <source>
        <dbReference type="Pfam" id="PF02463"/>
    </source>
</evidence>
<evidence type="ECO:0000256" key="5">
    <source>
        <dbReference type="ARBA" id="ARBA00022763"/>
    </source>
</evidence>
<proteinExistence type="inferred from homology"/>
<keyword evidence="5" id="KW-0227">DNA damage</keyword>
<dbReference type="NCBIfam" id="TIGR00634">
    <property type="entry name" value="recN"/>
    <property type="match status" value="1"/>
</dbReference>
<evidence type="ECO:0000256" key="3">
    <source>
        <dbReference type="ARBA" id="ARBA00021315"/>
    </source>
</evidence>
<evidence type="ECO:0000256" key="1">
    <source>
        <dbReference type="ARBA" id="ARBA00003618"/>
    </source>
</evidence>
<accession>A0A6J7UI08</accession>
<dbReference type="GO" id="GO:0005524">
    <property type="term" value="F:ATP binding"/>
    <property type="evidence" value="ECO:0007669"/>
    <property type="project" value="UniProtKB-KW"/>
</dbReference>
<dbReference type="CDD" id="cd03241">
    <property type="entry name" value="ABC_RecN"/>
    <property type="match status" value="1"/>
</dbReference>
<keyword evidence="9" id="KW-0175">Coiled coil</keyword>
<keyword evidence="4" id="KW-0547">Nucleotide-binding</keyword>
<comment type="similarity">
    <text evidence="2">Belongs to the RecN family.</text>
</comment>
<evidence type="ECO:0000256" key="7">
    <source>
        <dbReference type="ARBA" id="ARBA00023204"/>
    </source>
</evidence>
<reference evidence="11" key="1">
    <citation type="submission" date="2020-05" db="EMBL/GenBank/DDBJ databases">
        <authorList>
            <person name="Chiriac C."/>
            <person name="Salcher M."/>
            <person name="Ghai R."/>
            <person name="Kavagutti S V."/>
        </authorList>
    </citation>
    <scope>NUCLEOTIDE SEQUENCE</scope>
</reference>
<dbReference type="GO" id="GO:0009432">
    <property type="term" value="P:SOS response"/>
    <property type="evidence" value="ECO:0007669"/>
    <property type="project" value="TreeGrafter"/>
</dbReference>
<dbReference type="PIRSF" id="PIRSF003128">
    <property type="entry name" value="RecN"/>
    <property type="match status" value="1"/>
</dbReference>
<dbReference type="GO" id="GO:0006281">
    <property type="term" value="P:DNA repair"/>
    <property type="evidence" value="ECO:0007669"/>
    <property type="project" value="UniProtKB-KW"/>
</dbReference>
<keyword evidence="7" id="KW-0234">DNA repair</keyword>
<dbReference type="Pfam" id="PF02463">
    <property type="entry name" value="SMC_N"/>
    <property type="match status" value="1"/>
</dbReference>
<organism evidence="11">
    <name type="scientific">freshwater metagenome</name>
    <dbReference type="NCBI Taxonomy" id="449393"/>
    <lineage>
        <taxon>unclassified sequences</taxon>
        <taxon>metagenomes</taxon>
        <taxon>ecological metagenomes</taxon>
    </lineage>
</organism>
<feature type="coiled-coil region" evidence="9">
    <location>
        <begin position="240"/>
        <end position="271"/>
    </location>
</feature>
<dbReference type="AlphaFoldDB" id="A0A6J7UI08"/>
<dbReference type="InterPro" id="IPR004604">
    <property type="entry name" value="DNA_recomb/repair_RecN"/>
</dbReference>
<dbReference type="SUPFAM" id="SSF52540">
    <property type="entry name" value="P-loop containing nucleoside triphosphate hydrolases"/>
    <property type="match status" value="1"/>
</dbReference>
<name>A0A6J7UI08_9ZZZZ</name>
<dbReference type="InterPro" id="IPR003395">
    <property type="entry name" value="RecF/RecN/SMC_N"/>
</dbReference>
<dbReference type="InterPro" id="IPR027417">
    <property type="entry name" value="P-loop_NTPase"/>
</dbReference>
<sequence length="529" mass="56353">MLSELHIENLGVIEKLEVVLNNGLTALTGETGAGKTMLVEAISLLVGGRADATIVRPGTQEARIEGRFIEGDTEIVLTRVIPLDGRSRAYVNGRLATVTNLAEQGAALVDLHGQHAHQSLLGMAAQRSALDQFASVDLTDLRNARARLTEIDANLAAMGGDERARAREIDLLAFQVEEISNAGLNDPNEDQILERDEDLLGDAVAHREALWQAVAALTEDDGAQDGIGHAVASLGHRDALVDLANRLRTLQQELDDVVADLRVKAESTEENPQRLEEIRKRRQLLVDLRRKYGESLADVITYGSEVAERLAELQGFEARAAELDLQRKQALEDLAKAEKIVGAKRREAAPKLAAAVESHLKSLAMVNATLAINVGEDPGDEVLVLLSANPGSPLLPLTKVASGGELARTMLALRLVLTQAPGTLVFDEVDAGIGGTAAVAVASALADLGHRHQVLVVTHLAQVAAAATTQVNVTKTVRDKQTFAEASILSGENRVAEIARMLSGGVAEGSANEHARDLLSANYGKKPRG</sequence>
<dbReference type="PANTHER" id="PTHR11059:SF0">
    <property type="entry name" value="DNA REPAIR PROTEIN RECN"/>
    <property type="match status" value="1"/>
</dbReference>
<dbReference type="GO" id="GO:0006310">
    <property type="term" value="P:DNA recombination"/>
    <property type="evidence" value="ECO:0007669"/>
    <property type="project" value="InterPro"/>
</dbReference>
<evidence type="ECO:0000256" key="2">
    <source>
        <dbReference type="ARBA" id="ARBA00009441"/>
    </source>
</evidence>
<evidence type="ECO:0000256" key="9">
    <source>
        <dbReference type="SAM" id="Coils"/>
    </source>
</evidence>
<evidence type="ECO:0000256" key="4">
    <source>
        <dbReference type="ARBA" id="ARBA00022741"/>
    </source>
</evidence>